<comment type="caution">
    <text evidence="1">The sequence shown here is derived from an EMBL/GenBank/DDBJ whole genome shotgun (WGS) entry which is preliminary data.</text>
</comment>
<dbReference type="EMBL" id="JARKIB010000008">
    <property type="protein sequence ID" value="KAJ7777289.1"/>
    <property type="molecule type" value="Genomic_DNA"/>
</dbReference>
<dbReference type="AlphaFoldDB" id="A0AAD7K5T2"/>
<sequence length="202" mass="22239">MKDTPFIAVVTFIRIAHPPGGPTTGTESEAGVVLKAEETMVEFAPGYTETPCNMMFPASAFPPDSFDHVVGQAFMADPNRHIGLIRGNLRTDYLISYWKKTQVDAGFLCIILASADTLSDQNQTRTVFCDLPTNYHYFGNDSLSLCTLTNWFPWGPATAADDRTWCTIPRTQLTVRLAAKLSSFARRNSPNSTPSAPGLREI</sequence>
<protein>
    <submittedName>
        <fullName evidence="1">Uncharacterized protein</fullName>
    </submittedName>
</protein>
<evidence type="ECO:0000313" key="1">
    <source>
        <dbReference type="EMBL" id="KAJ7777289.1"/>
    </source>
</evidence>
<organism evidence="1 2">
    <name type="scientific">Mycena metata</name>
    <dbReference type="NCBI Taxonomy" id="1033252"/>
    <lineage>
        <taxon>Eukaryota</taxon>
        <taxon>Fungi</taxon>
        <taxon>Dikarya</taxon>
        <taxon>Basidiomycota</taxon>
        <taxon>Agaricomycotina</taxon>
        <taxon>Agaricomycetes</taxon>
        <taxon>Agaricomycetidae</taxon>
        <taxon>Agaricales</taxon>
        <taxon>Marasmiineae</taxon>
        <taxon>Mycenaceae</taxon>
        <taxon>Mycena</taxon>
    </lineage>
</organism>
<proteinExistence type="predicted"/>
<keyword evidence="2" id="KW-1185">Reference proteome</keyword>
<name>A0AAD7K5T2_9AGAR</name>
<gene>
    <name evidence="1" type="ORF">B0H16DRAFT_952881</name>
</gene>
<reference evidence="1" key="1">
    <citation type="submission" date="2023-03" db="EMBL/GenBank/DDBJ databases">
        <title>Massive genome expansion in bonnet fungi (Mycena s.s.) driven by repeated elements and novel gene families across ecological guilds.</title>
        <authorList>
            <consortium name="Lawrence Berkeley National Laboratory"/>
            <person name="Harder C.B."/>
            <person name="Miyauchi S."/>
            <person name="Viragh M."/>
            <person name="Kuo A."/>
            <person name="Thoen E."/>
            <person name="Andreopoulos B."/>
            <person name="Lu D."/>
            <person name="Skrede I."/>
            <person name="Drula E."/>
            <person name="Henrissat B."/>
            <person name="Morin E."/>
            <person name="Kohler A."/>
            <person name="Barry K."/>
            <person name="LaButti K."/>
            <person name="Morin E."/>
            <person name="Salamov A."/>
            <person name="Lipzen A."/>
            <person name="Mereny Z."/>
            <person name="Hegedus B."/>
            <person name="Baldrian P."/>
            <person name="Stursova M."/>
            <person name="Weitz H."/>
            <person name="Taylor A."/>
            <person name="Grigoriev I.V."/>
            <person name="Nagy L.G."/>
            <person name="Martin F."/>
            <person name="Kauserud H."/>
        </authorList>
    </citation>
    <scope>NUCLEOTIDE SEQUENCE</scope>
    <source>
        <strain evidence="1">CBHHK182m</strain>
    </source>
</reference>
<accession>A0AAD7K5T2</accession>
<dbReference type="Proteomes" id="UP001215598">
    <property type="component" value="Unassembled WGS sequence"/>
</dbReference>
<evidence type="ECO:0000313" key="2">
    <source>
        <dbReference type="Proteomes" id="UP001215598"/>
    </source>
</evidence>